<keyword evidence="3" id="KW-1185">Reference proteome</keyword>
<protein>
    <submittedName>
        <fullName evidence="2">Uncharacterized protein</fullName>
    </submittedName>
</protein>
<keyword evidence="1" id="KW-1133">Transmembrane helix</keyword>
<evidence type="ECO:0000313" key="3">
    <source>
        <dbReference type="Proteomes" id="UP000319175"/>
    </source>
</evidence>
<gene>
    <name evidence="2" type="ORF">FJA49_05050</name>
</gene>
<comment type="caution">
    <text evidence="2">The sequence shown here is derived from an EMBL/GenBank/DDBJ whole genome shotgun (WGS) entry which is preliminary data.</text>
</comment>
<name>A0A501QEL5_9FLAO</name>
<reference evidence="2 3" key="2">
    <citation type="submission" date="2019-06" db="EMBL/GenBank/DDBJ databases">
        <authorList>
            <person name="Seo Y."/>
        </authorList>
    </citation>
    <scope>NUCLEOTIDE SEQUENCE [LARGE SCALE GENOMIC DNA]</scope>
    <source>
        <strain evidence="2 3">MaA-Y11</strain>
    </source>
</reference>
<sequence>MKDKIKIKLKLSPHGRFISLIFALSCIIYASQNRKLSDFLLNSGKIILVIYSIIFIALFFIVKKTKNFSFPKKLIIALLLIVALGPIYYSIGVVINDVYLYVKSPTISRNWSAFITVFSILILGLLLFYVRLKFRCVYGISEAAVGIFIAMHKVIFIEPSDLLTSEFYIAILTASIFLVVRGFDNIYVGLTKELDPVAQKFLAIFEK</sequence>
<feature type="transmembrane region" description="Helical" evidence="1">
    <location>
        <begin position="137"/>
        <end position="155"/>
    </location>
</feature>
<dbReference type="AlphaFoldDB" id="A0A501QEL5"/>
<organism evidence="2 3">
    <name type="scientific">Flavobacterium microcysteis</name>
    <dbReference type="NCBI Taxonomy" id="2596891"/>
    <lineage>
        <taxon>Bacteria</taxon>
        <taxon>Pseudomonadati</taxon>
        <taxon>Bacteroidota</taxon>
        <taxon>Flavobacteriia</taxon>
        <taxon>Flavobacteriales</taxon>
        <taxon>Flavobacteriaceae</taxon>
        <taxon>Flavobacterium</taxon>
    </lineage>
</organism>
<feature type="transmembrane region" description="Helical" evidence="1">
    <location>
        <begin position="46"/>
        <end position="62"/>
    </location>
</feature>
<feature type="transmembrane region" description="Helical" evidence="1">
    <location>
        <begin position="167"/>
        <end position="183"/>
    </location>
</feature>
<feature type="transmembrane region" description="Helical" evidence="1">
    <location>
        <begin position="111"/>
        <end position="130"/>
    </location>
</feature>
<dbReference type="Proteomes" id="UP000319175">
    <property type="component" value="Unassembled WGS sequence"/>
</dbReference>
<dbReference type="EMBL" id="VFJE01000051">
    <property type="protein sequence ID" value="TPD71270.1"/>
    <property type="molecule type" value="Genomic_DNA"/>
</dbReference>
<feature type="transmembrane region" description="Helical" evidence="1">
    <location>
        <begin position="74"/>
        <end position="91"/>
    </location>
</feature>
<keyword evidence="1" id="KW-0812">Transmembrane</keyword>
<evidence type="ECO:0000256" key="1">
    <source>
        <dbReference type="SAM" id="Phobius"/>
    </source>
</evidence>
<dbReference type="OrthoDB" id="6832676at2"/>
<reference evidence="2 3" key="1">
    <citation type="submission" date="2019-06" db="EMBL/GenBank/DDBJ databases">
        <title>Flavobacterium sp. MaA-Y11 from geoumgang.</title>
        <authorList>
            <person name="Jeong S."/>
        </authorList>
    </citation>
    <scope>NUCLEOTIDE SEQUENCE [LARGE SCALE GENOMIC DNA]</scope>
    <source>
        <strain evidence="2 3">MaA-Y11</strain>
    </source>
</reference>
<accession>A0A501QEL5</accession>
<proteinExistence type="predicted"/>
<dbReference type="RefSeq" id="WP_139999509.1">
    <property type="nucleotide sequence ID" value="NZ_VFJE01000051.1"/>
</dbReference>
<evidence type="ECO:0000313" key="2">
    <source>
        <dbReference type="EMBL" id="TPD71270.1"/>
    </source>
</evidence>
<keyword evidence="1" id="KW-0472">Membrane</keyword>